<reference evidence="2" key="1">
    <citation type="submission" date="2019-04" db="EMBL/GenBank/DDBJ databases">
        <title>Friends and foes A comparative genomics study of 23 Aspergillus species from section Flavi.</title>
        <authorList>
            <consortium name="DOE Joint Genome Institute"/>
            <person name="Kjaerbolling I."/>
            <person name="Vesth T."/>
            <person name="Frisvad J.C."/>
            <person name="Nybo J.L."/>
            <person name="Theobald S."/>
            <person name="Kildgaard S."/>
            <person name="Isbrandt T."/>
            <person name="Kuo A."/>
            <person name="Sato A."/>
            <person name="Lyhne E.K."/>
            <person name="Kogle M.E."/>
            <person name="Wiebenga A."/>
            <person name="Kun R.S."/>
            <person name="Lubbers R.J."/>
            <person name="Makela M.R."/>
            <person name="Barry K."/>
            <person name="Chovatia M."/>
            <person name="Clum A."/>
            <person name="Daum C."/>
            <person name="Haridas S."/>
            <person name="He G."/>
            <person name="LaButti K."/>
            <person name="Lipzen A."/>
            <person name="Mondo S."/>
            <person name="Riley R."/>
            <person name="Salamov A."/>
            <person name="Simmons B.A."/>
            <person name="Magnuson J.K."/>
            <person name="Henrissat B."/>
            <person name="Mortensen U.H."/>
            <person name="Larsen T.O."/>
            <person name="Devries R.P."/>
            <person name="Grigoriev I.V."/>
            <person name="Machida M."/>
            <person name="Baker S.E."/>
            <person name="Andersen M.R."/>
        </authorList>
    </citation>
    <scope>NUCLEOTIDE SEQUENCE [LARGE SCALE GENOMIC DNA]</scope>
    <source>
        <strain evidence="2">CBS 121.62</strain>
    </source>
</reference>
<evidence type="ECO:0000256" key="1">
    <source>
        <dbReference type="SAM" id="SignalP"/>
    </source>
</evidence>
<name>A0A5N6GRU9_ASPFL</name>
<gene>
    <name evidence="2" type="ORF">BDV35DRAFT_357963</name>
</gene>
<organism evidence="2">
    <name type="scientific">Aspergillus flavus</name>
    <dbReference type="NCBI Taxonomy" id="5059"/>
    <lineage>
        <taxon>Eukaryota</taxon>
        <taxon>Fungi</taxon>
        <taxon>Dikarya</taxon>
        <taxon>Ascomycota</taxon>
        <taxon>Pezizomycotina</taxon>
        <taxon>Eurotiomycetes</taxon>
        <taxon>Eurotiomycetidae</taxon>
        <taxon>Eurotiales</taxon>
        <taxon>Aspergillaceae</taxon>
        <taxon>Aspergillus</taxon>
        <taxon>Aspergillus subgen. Circumdati</taxon>
    </lineage>
</organism>
<evidence type="ECO:0000313" key="2">
    <source>
        <dbReference type="EMBL" id="KAB8245092.1"/>
    </source>
</evidence>
<sequence>MSALLLCYFAWVEYSARGRLSFGVPVGRYSSCRVTGTCTTIQNRQVAMQFMAGGRRASIAWWSRGVLIRARGIG</sequence>
<proteinExistence type="predicted"/>
<dbReference type="Proteomes" id="UP000325434">
    <property type="component" value="Unassembled WGS sequence"/>
</dbReference>
<evidence type="ECO:0008006" key="3">
    <source>
        <dbReference type="Google" id="ProtNLM"/>
    </source>
</evidence>
<accession>A0A5N6GRU9</accession>
<protein>
    <recommendedName>
        <fullName evidence="3">Secreted protein</fullName>
    </recommendedName>
</protein>
<feature type="signal peptide" evidence="1">
    <location>
        <begin position="1"/>
        <end position="18"/>
    </location>
</feature>
<dbReference type="EMBL" id="ML734617">
    <property type="protein sequence ID" value="KAB8245092.1"/>
    <property type="molecule type" value="Genomic_DNA"/>
</dbReference>
<keyword evidence="1" id="KW-0732">Signal</keyword>
<feature type="chain" id="PRO_5024832240" description="Secreted protein" evidence="1">
    <location>
        <begin position="19"/>
        <end position="74"/>
    </location>
</feature>
<dbReference type="AlphaFoldDB" id="A0A5N6GRU9"/>